<dbReference type="PATRIC" id="fig|272123.3.peg.5311"/>
<evidence type="ECO:0000259" key="1">
    <source>
        <dbReference type="PROSITE" id="PS51462"/>
    </source>
</evidence>
<keyword evidence="3" id="KW-1185">Reference proteome</keyword>
<dbReference type="GO" id="GO:0016787">
    <property type="term" value="F:hydrolase activity"/>
    <property type="evidence" value="ECO:0007669"/>
    <property type="project" value="UniProtKB-KW"/>
</dbReference>
<feature type="domain" description="Nudix hydrolase" evidence="1">
    <location>
        <begin position="92"/>
        <end position="224"/>
    </location>
</feature>
<reference evidence="3" key="1">
    <citation type="journal article" date="2013" name="Proc. Natl. Acad. Sci. U.S.A.">
        <title>Improving the coverage of the cyanobacterial phylum using diversity-driven genome sequencing.</title>
        <authorList>
            <person name="Shih P.M."/>
            <person name="Wu D."/>
            <person name="Latifi A."/>
            <person name="Axen S.D."/>
            <person name="Fewer D.P."/>
            <person name="Talla E."/>
            <person name="Calteau A."/>
            <person name="Cai F."/>
            <person name="Tandeau de Marsac N."/>
            <person name="Rippka R."/>
            <person name="Herdman M."/>
            <person name="Sivonen K."/>
            <person name="Coursin T."/>
            <person name="Laurent T."/>
            <person name="Goodwin L."/>
            <person name="Nolan M."/>
            <person name="Davenport K.W."/>
            <person name="Han C.S."/>
            <person name="Rubin E.M."/>
            <person name="Eisen J.A."/>
            <person name="Woyke T."/>
            <person name="Gugger M."/>
            <person name="Kerfeld C.A."/>
        </authorList>
    </citation>
    <scope>NUCLEOTIDE SEQUENCE [LARGE SCALE GENOMIC DNA]</scope>
    <source>
        <strain evidence="3">ATCC 27899 / PCC 7122</strain>
    </source>
</reference>
<dbReference type="Proteomes" id="UP000010474">
    <property type="component" value="Chromosome"/>
</dbReference>
<protein>
    <submittedName>
        <fullName evidence="2">NUDIX hydrolase</fullName>
    </submittedName>
</protein>
<dbReference type="Pfam" id="PF00293">
    <property type="entry name" value="NUDIX"/>
    <property type="match status" value="1"/>
</dbReference>
<evidence type="ECO:0000313" key="2">
    <source>
        <dbReference type="EMBL" id="AFZ60233.1"/>
    </source>
</evidence>
<accession>K9ZLX6</accession>
<keyword evidence="2" id="KW-0378">Hydrolase</keyword>
<dbReference type="AlphaFoldDB" id="K9ZLX6"/>
<dbReference type="PROSITE" id="PS51462">
    <property type="entry name" value="NUDIX"/>
    <property type="match status" value="1"/>
</dbReference>
<gene>
    <name evidence="2" type="ordered locus">Anacy_4890</name>
</gene>
<dbReference type="OrthoDB" id="9806150at2"/>
<dbReference type="InterPro" id="IPR000086">
    <property type="entry name" value="NUDIX_hydrolase_dom"/>
</dbReference>
<dbReference type="eggNOG" id="COG1051">
    <property type="taxonomic scope" value="Bacteria"/>
</dbReference>
<dbReference type="Gene3D" id="3.90.79.10">
    <property type="entry name" value="Nucleoside Triphosphate Pyrophosphohydrolase"/>
    <property type="match status" value="1"/>
</dbReference>
<dbReference type="RefSeq" id="WP_015216849.1">
    <property type="nucleotide sequence ID" value="NC_019771.1"/>
</dbReference>
<dbReference type="SUPFAM" id="SSF55811">
    <property type="entry name" value="Nudix"/>
    <property type="match status" value="1"/>
</dbReference>
<dbReference type="KEGG" id="acy:Anacy_4890"/>
<dbReference type="EMBL" id="CP003659">
    <property type="protein sequence ID" value="AFZ60233.1"/>
    <property type="molecule type" value="Genomic_DNA"/>
</dbReference>
<organism evidence="2 3">
    <name type="scientific">Anabaena cylindrica (strain ATCC 27899 / PCC 7122)</name>
    <dbReference type="NCBI Taxonomy" id="272123"/>
    <lineage>
        <taxon>Bacteria</taxon>
        <taxon>Bacillati</taxon>
        <taxon>Cyanobacteriota</taxon>
        <taxon>Cyanophyceae</taxon>
        <taxon>Nostocales</taxon>
        <taxon>Nostocaceae</taxon>
        <taxon>Anabaena</taxon>
    </lineage>
</organism>
<dbReference type="STRING" id="272123.Anacy_4890"/>
<sequence>MNTLKQYLSLAINYPEMFANLEGDGLQIILQEEEISQVESLVGQRLEKKGLPIEWAKIGIVYQDQYLLILRDAVRFPGGQFGTYIRIVDQPNSSPGVAIMPIYQQQILLVRHFRHATRSWHLEIPRGFGEKGLSSTENARREIMEEISAEIYSLVSIGKMHLNTGMTSECVDLYFAELKSFGEFDIKEGISKLLPIDVSELERMICENEITDSFTIAAYTRAKLQNLL</sequence>
<dbReference type="HOGENOM" id="CLU_098305_0_0_3"/>
<proteinExistence type="predicted"/>
<dbReference type="CDD" id="cd03424">
    <property type="entry name" value="NUDIX_ADPRase_Nudt5_UGPPase_Nudt14"/>
    <property type="match status" value="1"/>
</dbReference>
<dbReference type="InterPro" id="IPR015797">
    <property type="entry name" value="NUDIX_hydrolase-like_dom_sf"/>
</dbReference>
<evidence type="ECO:0000313" key="3">
    <source>
        <dbReference type="Proteomes" id="UP000010474"/>
    </source>
</evidence>
<name>K9ZLX6_ANACC</name>